<dbReference type="Pfam" id="PF08843">
    <property type="entry name" value="AbiEii"/>
    <property type="match status" value="1"/>
</dbReference>
<evidence type="ECO:0000313" key="2">
    <source>
        <dbReference type="Proteomes" id="UP000036261"/>
    </source>
</evidence>
<sequence>MLYKETVSREMWELLQRLMNDEEFKDFSLVGGTALSLRIGHRLSVDIDLFTTRDFDVNALSEYLKRSYGAQIEEQSNNTIISFIGDIKVDAIAHKYPILKPVETIENVRLVSNEDIGAMKLHAILQSGERLKDFVDMYFLLDHHPLKTYLQAYERKYNMSVAMAVYSLTHYNNIRKEYGVSLIKGKEKSWQKMTVRLKKSVLNPHQTFEPGVSSKNKRRGI</sequence>
<gene>
    <name evidence="1" type="ORF">ACM46_09950</name>
</gene>
<proteinExistence type="predicted"/>
<keyword evidence="2" id="KW-1185">Reference proteome</keyword>
<comment type="caution">
    <text evidence="1">The sequence shown here is derived from an EMBL/GenBank/DDBJ whole genome shotgun (WGS) entry which is preliminary data.</text>
</comment>
<dbReference type="OrthoDB" id="9796281at2"/>
<organism evidence="1 2">
    <name type="scientific">Chryseobacterium angstadtii</name>
    <dbReference type="NCBI Taxonomy" id="558151"/>
    <lineage>
        <taxon>Bacteria</taxon>
        <taxon>Pseudomonadati</taxon>
        <taxon>Bacteroidota</taxon>
        <taxon>Flavobacteriia</taxon>
        <taxon>Flavobacteriales</taxon>
        <taxon>Weeksellaceae</taxon>
        <taxon>Chryseobacterium group</taxon>
        <taxon>Chryseobacterium</taxon>
    </lineage>
</organism>
<dbReference type="RefSeq" id="WP_048506495.1">
    <property type="nucleotide sequence ID" value="NZ_LFND01000003.1"/>
</dbReference>
<dbReference type="Gene3D" id="3.10.450.620">
    <property type="entry name" value="JHP933, nucleotidyltransferase-like core domain"/>
    <property type="match status" value="1"/>
</dbReference>
<protein>
    <recommendedName>
        <fullName evidence="3">Nucleotidyltransferase</fullName>
    </recommendedName>
</protein>
<evidence type="ECO:0008006" key="3">
    <source>
        <dbReference type="Google" id="ProtNLM"/>
    </source>
</evidence>
<dbReference type="PATRIC" id="fig|558151.6.peg.2095"/>
<dbReference type="STRING" id="558151.ACM46_09950"/>
<dbReference type="Proteomes" id="UP000036261">
    <property type="component" value="Unassembled WGS sequence"/>
</dbReference>
<accession>A0A0J7IF86</accession>
<evidence type="ECO:0000313" key="1">
    <source>
        <dbReference type="EMBL" id="KMQ64571.1"/>
    </source>
</evidence>
<dbReference type="InterPro" id="IPR014942">
    <property type="entry name" value="AbiEii"/>
</dbReference>
<dbReference type="EMBL" id="LFND01000003">
    <property type="protein sequence ID" value="KMQ64571.1"/>
    <property type="molecule type" value="Genomic_DNA"/>
</dbReference>
<reference evidence="1 2" key="1">
    <citation type="journal article" date="2013" name="Int. J. Syst. Evol. Microbiol.">
        <title>Chryseobacterium angstadtii sp. nov., isolated from a newt tank.</title>
        <authorList>
            <person name="Kirk K.E."/>
            <person name="Hoffman J.A."/>
            <person name="Smith K.A."/>
            <person name="Strahan B.L."/>
            <person name="Failor K.C."/>
            <person name="Krebs J.E."/>
            <person name="Gale A.N."/>
            <person name="Do T.D."/>
            <person name="Sontag T.C."/>
            <person name="Batties A.M."/>
            <person name="Mistiszyn K."/>
            <person name="Newman J.D."/>
        </authorList>
    </citation>
    <scope>NUCLEOTIDE SEQUENCE [LARGE SCALE GENOMIC DNA]</scope>
    <source>
        <strain evidence="1 2">KM</strain>
    </source>
</reference>
<name>A0A0J7IF86_9FLAO</name>
<dbReference type="AlphaFoldDB" id="A0A0J7IF86"/>